<protein>
    <submittedName>
        <fullName evidence="1">Uncharacterized protein</fullName>
    </submittedName>
</protein>
<dbReference type="RefSeq" id="WP_212494165.1">
    <property type="nucleotide sequence ID" value="NZ_JAFCJH010000036.1"/>
</dbReference>
<comment type="caution">
    <text evidence="1">The sequence shown here is derived from an EMBL/GenBank/DDBJ whole genome shotgun (WGS) entry which is preliminary data.</text>
</comment>
<gene>
    <name evidence="1" type="ORF">JQ615_28195</name>
</gene>
<name>A0ABS5FR47_9BRAD</name>
<proteinExistence type="predicted"/>
<dbReference type="EMBL" id="JAFCJH010000036">
    <property type="protein sequence ID" value="MBR0799277.1"/>
    <property type="molecule type" value="Genomic_DNA"/>
</dbReference>
<evidence type="ECO:0000313" key="1">
    <source>
        <dbReference type="EMBL" id="MBR0799277.1"/>
    </source>
</evidence>
<dbReference type="Proteomes" id="UP001315278">
    <property type="component" value="Unassembled WGS sequence"/>
</dbReference>
<reference evidence="2" key="1">
    <citation type="journal article" date="2021" name="ISME J.">
        <title>Evolutionary origin and ecological implication of a unique nif island in free-living Bradyrhizobium lineages.</title>
        <authorList>
            <person name="Tao J."/>
        </authorList>
    </citation>
    <scope>NUCLEOTIDE SEQUENCE [LARGE SCALE GENOMIC DNA]</scope>
    <source>
        <strain evidence="2">SZCCT0434</strain>
    </source>
</reference>
<sequence length="74" mass="7545">MPTPTFVDAGTYAAATAATITPALPGSRVNGNLLIAFAHYGGAPPSAQTWAVSSGWTVLASINQGTTIRRMLLA</sequence>
<organism evidence="1 2">
    <name type="scientific">Bradyrhizobium jicamae</name>
    <dbReference type="NCBI Taxonomy" id="280332"/>
    <lineage>
        <taxon>Bacteria</taxon>
        <taxon>Pseudomonadati</taxon>
        <taxon>Pseudomonadota</taxon>
        <taxon>Alphaproteobacteria</taxon>
        <taxon>Hyphomicrobiales</taxon>
        <taxon>Nitrobacteraceae</taxon>
        <taxon>Bradyrhizobium</taxon>
    </lineage>
</organism>
<keyword evidence="2" id="KW-1185">Reference proteome</keyword>
<accession>A0ABS5FR47</accession>
<evidence type="ECO:0000313" key="2">
    <source>
        <dbReference type="Proteomes" id="UP001315278"/>
    </source>
</evidence>